<feature type="domain" description="Polymerase nucleotidyl transferase" evidence="1">
    <location>
        <begin position="20"/>
        <end position="101"/>
    </location>
</feature>
<dbReference type="InterPro" id="IPR043519">
    <property type="entry name" value="NT_sf"/>
</dbReference>
<proteinExistence type="predicted"/>
<dbReference type="Pfam" id="PF01909">
    <property type="entry name" value="NTP_transf_2"/>
    <property type="match status" value="1"/>
</dbReference>
<dbReference type="EMBL" id="DVOT01000111">
    <property type="protein sequence ID" value="HIV27519.1"/>
    <property type="molecule type" value="Genomic_DNA"/>
</dbReference>
<evidence type="ECO:0000313" key="3">
    <source>
        <dbReference type="Proteomes" id="UP000886884"/>
    </source>
</evidence>
<dbReference type="Proteomes" id="UP000886884">
    <property type="component" value="Unassembled WGS sequence"/>
</dbReference>
<evidence type="ECO:0000259" key="1">
    <source>
        <dbReference type="Pfam" id="PF01909"/>
    </source>
</evidence>
<dbReference type="AlphaFoldDB" id="A0A9D1TC36"/>
<dbReference type="GO" id="GO:0016779">
    <property type="term" value="F:nucleotidyltransferase activity"/>
    <property type="evidence" value="ECO:0007669"/>
    <property type="project" value="InterPro"/>
</dbReference>
<organism evidence="2 3">
    <name type="scientific">Candidatus Ornithocaccomicrobium faecavium</name>
    <dbReference type="NCBI Taxonomy" id="2840890"/>
    <lineage>
        <taxon>Bacteria</taxon>
        <taxon>Bacillati</taxon>
        <taxon>Bacillota</taxon>
        <taxon>Clostridia</taxon>
        <taxon>Candidatus Ornithocaccomicrobium</taxon>
    </lineage>
</organism>
<name>A0A9D1TC36_9FIRM</name>
<evidence type="ECO:0000313" key="2">
    <source>
        <dbReference type="EMBL" id="HIV27519.1"/>
    </source>
</evidence>
<gene>
    <name evidence="2" type="ORF">IAA64_06090</name>
</gene>
<dbReference type="SUPFAM" id="SSF81301">
    <property type="entry name" value="Nucleotidyltransferase"/>
    <property type="match status" value="1"/>
</dbReference>
<comment type="caution">
    <text evidence="2">The sequence shown here is derived from an EMBL/GenBank/DDBJ whole genome shotgun (WGS) entry which is preliminary data.</text>
</comment>
<reference evidence="2" key="2">
    <citation type="journal article" date="2021" name="PeerJ">
        <title>Extensive microbial diversity within the chicken gut microbiome revealed by metagenomics and culture.</title>
        <authorList>
            <person name="Gilroy R."/>
            <person name="Ravi A."/>
            <person name="Getino M."/>
            <person name="Pursley I."/>
            <person name="Horton D.L."/>
            <person name="Alikhan N.F."/>
            <person name="Baker D."/>
            <person name="Gharbi K."/>
            <person name="Hall N."/>
            <person name="Watson M."/>
            <person name="Adriaenssens E.M."/>
            <person name="Foster-Nyarko E."/>
            <person name="Jarju S."/>
            <person name="Secka A."/>
            <person name="Antonio M."/>
            <person name="Oren A."/>
            <person name="Chaudhuri R.R."/>
            <person name="La Ragione R."/>
            <person name="Hildebrand F."/>
            <person name="Pallen M.J."/>
        </authorList>
    </citation>
    <scope>NUCLEOTIDE SEQUENCE</scope>
    <source>
        <strain evidence="2">CHK183-6373</strain>
    </source>
</reference>
<reference evidence="2" key="1">
    <citation type="submission" date="2020-10" db="EMBL/GenBank/DDBJ databases">
        <authorList>
            <person name="Gilroy R."/>
        </authorList>
    </citation>
    <scope>NUCLEOTIDE SEQUENCE</scope>
    <source>
        <strain evidence="2">CHK183-6373</strain>
    </source>
</reference>
<dbReference type="CDD" id="cd05403">
    <property type="entry name" value="NT_KNTase_like"/>
    <property type="match status" value="1"/>
</dbReference>
<dbReference type="Gene3D" id="3.30.460.10">
    <property type="entry name" value="Beta Polymerase, domain 2"/>
    <property type="match status" value="1"/>
</dbReference>
<accession>A0A9D1TC36</accession>
<dbReference type="InterPro" id="IPR002934">
    <property type="entry name" value="Polymerase_NTP_transf_dom"/>
</dbReference>
<sequence length="275" mass="30438">MPIEAIVQTIAKELRACPFLKGVVLGGSRATGCATESSDIDVGLYYEGTIDYGHLNAIAQRLDDAHRENLVCREGEWGNWVNCGGWLVINGVHVDWILRDSARVKRILASSEAGQFSAHYQTGHPHAFLDVMYRGELACCKILYAADEEFAATKRQAERYPAALKRALADFFSFESEFSCALAEKSASSEDISYVTGHAFRAVSALNQVLFALNEQWCLNEKKAVFRIDGFPIAPENYSQTITAIFRQIALSPEQGTQRLRALCEEVAALRAGHK</sequence>
<protein>
    <submittedName>
        <fullName evidence="2">Nucleotidyltransferase domain-containing protein</fullName>
    </submittedName>
</protein>